<dbReference type="AlphaFoldDB" id="A0A8J5JGT6"/>
<accession>A0A8J5JGT6</accession>
<feature type="non-terminal residue" evidence="1">
    <location>
        <position position="126"/>
    </location>
</feature>
<comment type="caution">
    <text evidence="1">The sequence shown here is derived from an EMBL/GenBank/DDBJ whole genome shotgun (WGS) entry which is preliminary data.</text>
</comment>
<evidence type="ECO:0000313" key="2">
    <source>
        <dbReference type="Proteomes" id="UP000709295"/>
    </source>
</evidence>
<dbReference type="Proteomes" id="UP000709295">
    <property type="component" value="Unassembled WGS sequence"/>
</dbReference>
<reference evidence="1" key="1">
    <citation type="submission" date="2021-01" db="EMBL/GenBank/DDBJ databases">
        <title>Phytophthora aleatoria, a newly-described species from Pinus radiata is distinct from Phytophthora cactorum isolates based on comparative genomics.</title>
        <authorList>
            <person name="Mcdougal R."/>
            <person name="Panda P."/>
            <person name="Williams N."/>
            <person name="Studholme D.J."/>
        </authorList>
    </citation>
    <scope>NUCLEOTIDE SEQUENCE</scope>
    <source>
        <strain evidence="1">NZFS 4037</strain>
    </source>
</reference>
<keyword evidence="2" id="KW-1185">Reference proteome</keyword>
<dbReference type="EMBL" id="JAENGY010000030">
    <property type="protein sequence ID" value="KAG6976476.1"/>
    <property type="molecule type" value="Genomic_DNA"/>
</dbReference>
<name>A0A8J5JGT6_9STRA</name>
<evidence type="ECO:0000313" key="1">
    <source>
        <dbReference type="EMBL" id="KAG6976476.1"/>
    </source>
</evidence>
<proteinExistence type="predicted"/>
<protein>
    <submittedName>
        <fullName evidence="1">Uncharacterized protein</fullName>
    </submittedName>
</protein>
<sequence length="126" mass="13824">TSCCVDTTLGIRGKLVVLGGYAFENRKLYYKLATLKAFGMMKMVEEDGNEFLVLHKLYWIAIPRRDLFVIGSVHGKKVQPCDERLCNGVVSSFTQVLGGVVGDTGSNRWLRGASSNRVALAPATIK</sequence>
<organism evidence="1 2">
    <name type="scientific">Phytophthora aleatoria</name>
    <dbReference type="NCBI Taxonomy" id="2496075"/>
    <lineage>
        <taxon>Eukaryota</taxon>
        <taxon>Sar</taxon>
        <taxon>Stramenopiles</taxon>
        <taxon>Oomycota</taxon>
        <taxon>Peronosporomycetes</taxon>
        <taxon>Peronosporales</taxon>
        <taxon>Peronosporaceae</taxon>
        <taxon>Phytophthora</taxon>
    </lineage>
</organism>
<feature type="non-terminal residue" evidence="1">
    <location>
        <position position="1"/>
    </location>
</feature>
<gene>
    <name evidence="1" type="ORF">JG688_00001311</name>
</gene>